<dbReference type="EMBL" id="JDYK01000003">
    <property type="protein sequence ID" value="EWS82446.1"/>
    <property type="molecule type" value="Genomic_DNA"/>
</dbReference>
<dbReference type="SUPFAM" id="SSF52540">
    <property type="entry name" value="P-loop containing nucleoside triphosphate hydrolases"/>
    <property type="match status" value="1"/>
</dbReference>
<evidence type="ECO:0000313" key="2">
    <source>
        <dbReference type="Proteomes" id="UP000023067"/>
    </source>
</evidence>
<evidence type="ECO:0000313" key="1">
    <source>
        <dbReference type="EMBL" id="EWS82446.1"/>
    </source>
</evidence>
<dbReference type="HOGENOM" id="CLU_003627_0_0_11"/>
<sequence>MLPDGSVWAWQAKYLFGFGDSEIGQIHHSVVRVLEMEPDLKRFYIALPYDLPAGDVVKSATKRKSAFTKWTEKKAEWQAMATDRGMNVEFIYVGAHEFVSELTKPEHAGRLRYWFEASVLSSENLNRRLSDVVLKVGRRYTPALHVEVGAVQALEALGRTDHYVRRVRVALAGLREARTGAWHPPRGDEEAFASSIEACRNALVEAETALQRFLEAVTSAGPLPDIIDTVRAVEPAAEEVHRLLQDRHLREGRYYHDQAASLYHTYTKVRHACWASLSLLRSADTQTARDGRVLMTGRAGVGKTHLFCDVASRRVSSGHPTVVVLGQDFVAGKPLLSQIGDLAQIDGTLDEVLSVFDAAGEAAGCFTMLMIDAINEGAEAERWVDDLRVLAGSVDRYPHVVLAVSCRTEFVESVVGNAEGFPRVEHQGFSEAMSEAVDRYTEEYNLERLTFPVLNPEYGNPLFLKLACEALSTLGHTRFALGSAGLTTVCGAFLEAVNKRLAAPTRCDYDLATNLVQAAVRQLAEAGPGPYPRSVAAAITEQLLPGTTWSKSLFLGLLREGVLMDTYKGQVAFSYQRLGDVYRAVLLAEKTPSDLTAWYQGLGNAAWAERGTLGALAVVAPETLGEEVIDLFKEPETGEIKHEVIDAFLESIVLRSPLHVTDRTVRIVEQLVDFEDWTRPVWERLVQVACVPDHNLNADWTHRLLKARDLTTRDLSWSEWLIGSTDSNGYEDEDAVSVLLDWGWPKDADAEPGHLPDDVSRLATLILAWMLTTPDRRVRNRATKALVSVGERGTGGFAQGLAEFAGCDDPYVTERLAAAACAVTLRAADPATIVVVANATAAMVSASWPENLLTRDYLRRISASAQAHGWDGPVWLPPYGTDWPPTAKSYDEIEVMDSAPEYRYASIWGSVHGQLGDFGRYVIEPAIDHFDVPDKKALRHLVERIVFTRVLDLGWTPEKFDGIERRRHVRHDGPVERFGKKYQWIAFYEVLGRLADNFQLKERWSISGDPFPFEYAEQLVYRDVDPTVLIHGGRSGPMEGEPPWFAPVTATFPDEVPNEYPEDLDGVPDPLDLIHVVSPTGTQWLSLIRHESWKQAHPPEITALKAPNLNVWMQVRGYLVPTADVPALLDWLKGTDGEGQDWDGRWMAENADVHSRLLGALPGSPDWDWADGNAEPRSIGDRAIPADLYQPIAWYGGTGADRDDAGTDEPTGFVPSRMLFDLLQLRAGRDFCWTDDIGLAVQDPSAGMNESSTLLMRRDLSDRLAEAGYSLFWTVLLNKERHDHSYGRPSEDYRWVSASASYVLEGPAVELVASNAWHCRPGEGRTKTITWGLKTSE</sequence>
<name>Z9JXB9_9MICO</name>
<gene>
    <name evidence="1" type="ORF">BF93_10880</name>
</gene>
<dbReference type="InterPro" id="IPR027417">
    <property type="entry name" value="P-loop_NTPase"/>
</dbReference>
<comment type="caution">
    <text evidence="1">The sequence shown here is derived from an EMBL/GenBank/DDBJ whole genome shotgun (WGS) entry which is preliminary data.</text>
</comment>
<dbReference type="eggNOG" id="COG5635">
    <property type="taxonomic scope" value="Bacteria"/>
</dbReference>
<reference evidence="1 2" key="1">
    <citation type="submission" date="2014-02" db="EMBL/GenBank/DDBJ databases">
        <title>Genome sequence of Brachybacterium phenoliresistens strain W13A50.</title>
        <authorList>
            <person name="Wang X."/>
        </authorList>
    </citation>
    <scope>NUCLEOTIDE SEQUENCE [LARGE SCALE GENOMIC DNA]</scope>
    <source>
        <strain evidence="1 2">W13A50</strain>
    </source>
</reference>
<evidence type="ECO:0008006" key="3">
    <source>
        <dbReference type="Google" id="ProtNLM"/>
    </source>
</evidence>
<keyword evidence="2" id="KW-1185">Reference proteome</keyword>
<dbReference type="OrthoDB" id="9757917at2"/>
<dbReference type="RefSeq" id="WP_038370686.1">
    <property type="nucleotide sequence ID" value="NZ_KK069989.1"/>
</dbReference>
<protein>
    <recommendedName>
        <fullName evidence="3">ATP-binding protein</fullName>
    </recommendedName>
</protein>
<organism evidence="1 2">
    <name type="scientific">Brachybacterium phenoliresistens</name>
    <dbReference type="NCBI Taxonomy" id="396014"/>
    <lineage>
        <taxon>Bacteria</taxon>
        <taxon>Bacillati</taxon>
        <taxon>Actinomycetota</taxon>
        <taxon>Actinomycetes</taxon>
        <taxon>Micrococcales</taxon>
        <taxon>Dermabacteraceae</taxon>
        <taxon>Brachybacterium</taxon>
    </lineage>
</organism>
<dbReference type="PATRIC" id="fig|396014.3.peg.687"/>
<dbReference type="Proteomes" id="UP000023067">
    <property type="component" value="Unassembled WGS sequence"/>
</dbReference>
<dbReference type="STRING" id="396014.BF93_10880"/>
<accession>Z9JXB9</accession>
<proteinExistence type="predicted"/>